<feature type="transmembrane region" description="Helical" evidence="6">
    <location>
        <begin position="52"/>
        <end position="70"/>
    </location>
</feature>
<keyword evidence="4 6" id="KW-1133">Transmembrane helix</keyword>
<sequence>MTHMAHKTHWKDLSGKRKTGMIVIGLAQLTLTAAAYRDLIKRPADQVEGPKFVWGIALLVNWIGPISYFAKGRKV</sequence>
<comment type="subcellular location">
    <subcellularLocation>
        <location evidence="1">Cell membrane</location>
        <topology evidence="1">Multi-pass membrane protein</topology>
    </subcellularLocation>
</comment>
<keyword evidence="9" id="KW-1185">Reference proteome</keyword>
<accession>A0A1G6Y0K0</accession>
<evidence type="ECO:0000313" key="8">
    <source>
        <dbReference type="EMBL" id="SDD83802.1"/>
    </source>
</evidence>
<dbReference type="RefSeq" id="WP_245701362.1">
    <property type="nucleotide sequence ID" value="NZ_FMYH01000013.1"/>
</dbReference>
<evidence type="ECO:0000256" key="3">
    <source>
        <dbReference type="ARBA" id="ARBA00022692"/>
    </source>
</evidence>
<name>A0A1G6Y0K0_9MICO</name>
<dbReference type="STRING" id="1814289.SAMN05216410_0244"/>
<keyword evidence="2" id="KW-1003">Cell membrane</keyword>
<evidence type="ECO:0000256" key="6">
    <source>
        <dbReference type="SAM" id="Phobius"/>
    </source>
</evidence>
<dbReference type="Pfam" id="PF13396">
    <property type="entry name" value="PLDc_N"/>
    <property type="match status" value="1"/>
</dbReference>
<evidence type="ECO:0000256" key="2">
    <source>
        <dbReference type="ARBA" id="ARBA00022475"/>
    </source>
</evidence>
<feature type="transmembrane region" description="Helical" evidence="6">
    <location>
        <begin position="21"/>
        <end position="40"/>
    </location>
</feature>
<evidence type="ECO:0000256" key="1">
    <source>
        <dbReference type="ARBA" id="ARBA00004651"/>
    </source>
</evidence>
<feature type="domain" description="Cardiolipin synthase N-terminal" evidence="7">
    <location>
        <begin position="31"/>
        <end position="73"/>
    </location>
</feature>
<dbReference type="InterPro" id="IPR027379">
    <property type="entry name" value="CLS_N"/>
</dbReference>
<reference evidence="8 9" key="1">
    <citation type="submission" date="2016-09" db="EMBL/GenBank/DDBJ databases">
        <authorList>
            <person name="Capua I."/>
            <person name="De Benedictis P."/>
            <person name="Joannis T."/>
            <person name="Lombin L.H."/>
            <person name="Cattoli G."/>
        </authorList>
    </citation>
    <scope>NUCLEOTIDE SEQUENCE [LARGE SCALE GENOMIC DNA]</scope>
    <source>
        <strain evidence="8 9">ISLP-3</strain>
    </source>
</reference>
<proteinExistence type="predicted"/>
<evidence type="ECO:0000256" key="5">
    <source>
        <dbReference type="ARBA" id="ARBA00023136"/>
    </source>
</evidence>
<protein>
    <submittedName>
        <fullName evidence="8">Phospholipase_D-nuclease N-terminal</fullName>
    </submittedName>
</protein>
<dbReference type="AlphaFoldDB" id="A0A1G6Y0K0"/>
<organism evidence="8 9">
    <name type="scientific">Sanguibacter gelidistatuariae</name>
    <dbReference type="NCBI Taxonomy" id="1814289"/>
    <lineage>
        <taxon>Bacteria</taxon>
        <taxon>Bacillati</taxon>
        <taxon>Actinomycetota</taxon>
        <taxon>Actinomycetes</taxon>
        <taxon>Micrococcales</taxon>
        <taxon>Sanguibacteraceae</taxon>
        <taxon>Sanguibacter</taxon>
    </lineage>
</organism>
<evidence type="ECO:0000313" key="9">
    <source>
        <dbReference type="Proteomes" id="UP000199039"/>
    </source>
</evidence>
<dbReference type="EMBL" id="FMYH01000013">
    <property type="protein sequence ID" value="SDD83802.1"/>
    <property type="molecule type" value="Genomic_DNA"/>
</dbReference>
<evidence type="ECO:0000256" key="4">
    <source>
        <dbReference type="ARBA" id="ARBA00022989"/>
    </source>
</evidence>
<dbReference type="GO" id="GO:0005886">
    <property type="term" value="C:plasma membrane"/>
    <property type="evidence" value="ECO:0007669"/>
    <property type="project" value="UniProtKB-SubCell"/>
</dbReference>
<gene>
    <name evidence="8" type="ORF">SAMN05216410_0244</name>
</gene>
<evidence type="ECO:0000259" key="7">
    <source>
        <dbReference type="Pfam" id="PF13396"/>
    </source>
</evidence>
<keyword evidence="5 6" id="KW-0472">Membrane</keyword>
<dbReference type="Proteomes" id="UP000199039">
    <property type="component" value="Unassembled WGS sequence"/>
</dbReference>
<keyword evidence="3 6" id="KW-0812">Transmembrane</keyword>